<comment type="caution">
    <text evidence="10">The sequence shown here is derived from an EMBL/GenBank/DDBJ whole genome shotgun (WGS) entry which is preliminary data.</text>
</comment>
<proteinExistence type="predicted"/>
<name>A0ABD3WWJ5_SINWO</name>
<keyword evidence="5 8" id="KW-0106">Calcium</keyword>
<evidence type="ECO:0000256" key="6">
    <source>
        <dbReference type="ARBA" id="ARBA00022989"/>
    </source>
</evidence>
<evidence type="ECO:0000256" key="8">
    <source>
        <dbReference type="PROSITE-ProRule" id="PRU00043"/>
    </source>
</evidence>
<keyword evidence="4" id="KW-0677">Repeat</keyword>
<protein>
    <recommendedName>
        <fullName evidence="9">Cadherin domain-containing protein</fullName>
    </recommendedName>
</protein>
<dbReference type="PANTHER" id="PTHR24027">
    <property type="entry name" value="CADHERIN-23"/>
    <property type="match status" value="1"/>
</dbReference>
<dbReference type="EMBL" id="JBJQND010000004">
    <property type="protein sequence ID" value="KAL3878342.1"/>
    <property type="molecule type" value="Genomic_DNA"/>
</dbReference>
<gene>
    <name evidence="10" type="ORF">ACJMK2_030705</name>
</gene>
<feature type="domain" description="Cadherin" evidence="9">
    <location>
        <begin position="4"/>
        <end position="60"/>
    </location>
</feature>
<evidence type="ECO:0000259" key="9">
    <source>
        <dbReference type="PROSITE" id="PS50268"/>
    </source>
</evidence>
<dbReference type="InterPro" id="IPR015919">
    <property type="entry name" value="Cadherin-like_sf"/>
</dbReference>
<evidence type="ECO:0000256" key="7">
    <source>
        <dbReference type="ARBA" id="ARBA00023136"/>
    </source>
</evidence>
<dbReference type="PANTHER" id="PTHR24027:SF422">
    <property type="entry name" value="CADHERIN DOMAIN-CONTAINING PROTEIN"/>
    <property type="match status" value="1"/>
</dbReference>
<evidence type="ECO:0000256" key="4">
    <source>
        <dbReference type="ARBA" id="ARBA00022737"/>
    </source>
</evidence>
<evidence type="ECO:0000256" key="3">
    <source>
        <dbReference type="ARBA" id="ARBA00022729"/>
    </source>
</evidence>
<evidence type="ECO:0000256" key="2">
    <source>
        <dbReference type="ARBA" id="ARBA00022692"/>
    </source>
</evidence>
<dbReference type="Pfam" id="PF00028">
    <property type="entry name" value="Cadherin"/>
    <property type="match status" value="1"/>
</dbReference>
<dbReference type="SUPFAM" id="SSF49313">
    <property type="entry name" value="Cadherin-like"/>
    <property type="match status" value="1"/>
</dbReference>
<keyword evidence="2" id="KW-0812">Transmembrane</keyword>
<evidence type="ECO:0000256" key="1">
    <source>
        <dbReference type="ARBA" id="ARBA00004167"/>
    </source>
</evidence>
<reference evidence="10 11" key="1">
    <citation type="submission" date="2024-11" db="EMBL/GenBank/DDBJ databases">
        <title>Chromosome-level genome assembly of the freshwater bivalve Anodonta woodiana.</title>
        <authorList>
            <person name="Chen X."/>
        </authorList>
    </citation>
    <scope>NUCLEOTIDE SEQUENCE [LARGE SCALE GENOMIC DNA]</scope>
    <source>
        <strain evidence="10">MN2024</strain>
        <tissue evidence="10">Gills</tissue>
    </source>
</reference>
<keyword evidence="3" id="KW-0732">Signal</keyword>
<evidence type="ECO:0000313" key="10">
    <source>
        <dbReference type="EMBL" id="KAL3878342.1"/>
    </source>
</evidence>
<feature type="non-terminal residue" evidence="10">
    <location>
        <position position="1"/>
    </location>
</feature>
<dbReference type="CDD" id="cd11304">
    <property type="entry name" value="Cadherin_repeat"/>
    <property type="match status" value="1"/>
</dbReference>
<dbReference type="InterPro" id="IPR002126">
    <property type="entry name" value="Cadherin-like_dom"/>
</dbReference>
<keyword evidence="11" id="KW-1185">Reference proteome</keyword>
<feature type="non-terminal residue" evidence="10">
    <location>
        <position position="63"/>
    </location>
</feature>
<dbReference type="GO" id="GO:0005886">
    <property type="term" value="C:plasma membrane"/>
    <property type="evidence" value="ECO:0007669"/>
    <property type="project" value="UniProtKB-SubCell"/>
</dbReference>
<accession>A0ABD3WWJ5</accession>
<dbReference type="InterPro" id="IPR039808">
    <property type="entry name" value="Cadherin"/>
</dbReference>
<sequence>TEVGSVVIRVTASDVDQNPAVTYNFSELGNPDNVFSIDMFSGQIRLAKALDHEKRVHYTLGLE</sequence>
<dbReference type="PROSITE" id="PS50268">
    <property type="entry name" value="CADHERIN_2"/>
    <property type="match status" value="1"/>
</dbReference>
<dbReference type="Proteomes" id="UP001634394">
    <property type="component" value="Unassembled WGS sequence"/>
</dbReference>
<dbReference type="AlphaFoldDB" id="A0ABD3WWJ5"/>
<dbReference type="Gene3D" id="2.60.40.60">
    <property type="entry name" value="Cadherins"/>
    <property type="match status" value="1"/>
</dbReference>
<evidence type="ECO:0000313" key="11">
    <source>
        <dbReference type="Proteomes" id="UP001634394"/>
    </source>
</evidence>
<keyword evidence="7" id="KW-0472">Membrane</keyword>
<keyword evidence="6" id="KW-1133">Transmembrane helix</keyword>
<dbReference type="GO" id="GO:0005509">
    <property type="term" value="F:calcium ion binding"/>
    <property type="evidence" value="ECO:0007669"/>
    <property type="project" value="UniProtKB-UniRule"/>
</dbReference>
<comment type="subcellular location">
    <subcellularLocation>
        <location evidence="1">Membrane</location>
        <topology evidence="1">Single-pass membrane protein</topology>
    </subcellularLocation>
</comment>
<dbReference type="GO" id="GO:0007155">
    <property type="term" value="P:cell adhesion"/>
    <property type="evidence" value="ECO:0007669"/>
    <property type="project" value="UniProtKB-KW"/>
</dbReference>
<evidence type="ECO:0000256" key="5">
    <source>
        <dbReference type="ARBA" id="ARBA00022837"/>
    </source>
</evidence>
<organism evidence="10 11">
    <name type="scientific">Sinanodonta woodiana</name>
    <name type="common">Chinese pond mussel</name>
    <name type="synonym">Anodonta woodiana</name>
    <dbReference type="NCBI Taxonomy" id="1069815"/>
    <lineage>
        <taxon>Eukaryota</taxon>
        <taxon>Metazoa</taxon>
        <taxon>Spiralia</taxon>
        <taxon>Lophotrochozoa</taxon>
        <taxon>Mollusca</taxon>
        <taxon>Bivalvia</taxon>
        <taxon>Autobranchia</taxon>
        <taxon>Heteroconchia</taxon>
        <taxon>Palaeoheterodonta</taxon>
        <taxon>Unionida</taxon>
        <taxon>Unionoidea</taxon>
        <taxon>Unionidae</taxon>
        <taxon>Unioninae</taxon>
        <taxon>Sinanodonta</taxon>
    </lineage>
</organism>